<dbReference type="CDD" id="cd00009">
    <property type="entry name" value="AAA"/>
    <property type="match status" value="1"/>
</dbReference>
<dbReference type="Pfam" id="PF00158">
    <property type="entry name" value="Sigma54_activat"/>
    <property type="match status" value="1"/>
</dbReference>
<keyword evidence="2" id="KW-0067">ATP-binding</keyword>
<dbReference type="Gene3D" id="3.40.50.300">
    <property type="entry name" value="P-loop containing nucleotide triphosphate hydrolases"/>
    <property type="match status" value="1"/>
</dbReference>
<evidence type="ECO:0000256" key="5">
    <source>
        <dbReference type="ARBA" id="ARBA00023159"/>
    </source>
</evidence>
<keyword evidence="6" id="KW-0804">Transcription</keyword>
<dbReference type="RefSeq" id="WP_012573498.1">
    <property type="nucleotide sequence ID" value="NC_011565.1"/>
</dbReference>
<dbReference type="InterPro" id="IPR025944">
    <property type="entry name" value="Sigma_54_int_dom_CS"/>
</dbReference>
<dbReference type="SUPFAM" id="SSF46689">
    <property type="entry name" value="Homeodomain-like"/>
    <property type="match status" value="1"/>
</dbReference>
<dbReference type="AlphaFoldDB" id="B6YRB5"/>
<dbReference type="PANTHER" id="PTHR32071">
    <property type="entry name" value="TRANSCRIPTIONAL REGULATORY PROTEIN"/>
    <property type="match status" value="1"/>
</dbReference>
<evidence type="ECO:0000256" key="4">
    <source>
        <dbReference type="ARBA" id="ARBA00023125"/>
    </source>
</evidence>
<gene>
    <name evidence="8" type="ordered locus">CFPG_474</name>
</gene>
<dbReference type="PROSITE" id="PS00688">
    <property type="entry name" value="SIGMA54_INTERACT_3"/>
    <property type="match status" value="1"/>
</dbReference>
<dbReference type="InterPro" id="IPR025943">
    <property type="entry name" value="Sigma_54_int_dom_ATP-bd_2"/>
</dbReference>
<dbReference type="Pfam" id="PF01590">
    <property type="entry name" value="GAF"/>
    <property type="match status" value="1"/>
</dbReference>
<dbReference type="PROSITE" id="PS50045">
    <property type="entry name" value="SIGMA54_INTERACT_4"/>
    <property type="match status" value="1"/>
</dbReference>
<evidence type="ECO:0000313" key="8">
    <source>
        <dbReference type="EMBL" id="BAG83737.1"/>
    </source>
</evidence>
<dbReference type="InterPro" id="IPR025662">
    <property type="entry name" value="Sigma_54_int_dom_ATP-bd_1"/>
</dbReference>
<evidence type="ECO:0000259" key="7">
    <source>
        <dbReference type="PROSITE" id="PS50045"/>
    </source>
</evidence>
<dbReference type="InterPro" id="IPR003018">
    <property type="entry name" value="GAF"/>
</dbReference>
<keyword evidence="9" id="KW-1185">Reference proteome</keyword>
<dbReference type="KEGG" id="aps:CFPG_474"/>
<evidence type="ECO:0000256" key="6">
    <source>
        <dbReference type="ARBA" id="ARBA00023163"/>
    </source>
</evidence>
<dbReference type="EMBL" id="AP010656">
    <property type="protein sequence ID" value="BAG83737.1"/>
    <property type="molecule type" value="Genomic_DNA"/>
</dbReference>
<dbReference type="eggNOG" id="COG3604">
    <property type="taxonomic scope" value="Bacteria"/>
</dbReference>
<dbReference type="HOGENOM" id="CLU_000445_0_6_10"/>
<dbReference type="FunFam" id="3.40.50.300:FF:000006">
    <property type="entry name" value="DNA-binding transcriptional regulator NtrC"/>
    <property type="match status" value="1"/>
</dbReference>
<dbReference type="Gene3D" id="3.30.450.40">
    <property type="match status" value="1"/>
</dbReference>
<organism evidence="8 9">
    <name type="scientific">Azobacteroides pseudotrichonymphae genomovar. CFP2</name>
    <dbReference type="NCBI Taxonomy" id="511995"/>
    <lineage>
        <taxon>Bacteria</taxon>
        <taxon>Pseudomonadati</taxon>
        <taxon>Bacteroidota</taxon>
        <taxon>Bacteroidia</taxon>
        <taxon>Bacteroidales</taxon>
        <taxon>Candidatus Azobacteroides</taxon>
    </lineage>
</organism>
<dbReference type="InterPro" id="IPR002197">
    <property type="entry name" value="HTH_Fis"/>
</dbReference>
<dbReference type="Gene3D" id="1.10.8.60">
    <property type="match status" value="1"/>
</dbReference>
<dbReference type="GO" id="GO:0006355">
    <property type="term" value="P:regulation of DNA-templated transcription"/>
    <property type="evidence" value="ECO:0007669"/>
    <property type="project" value="InterPro"/>
</dbReference>
<dbReference type="PROSITE" id="PS00676">
    <property type="entry name" value="SIGMA54_INTERACT_2"/>
    <property type="match status" value="1"/>
</dbReference>
<dbReference type="STRING" id="511995.CFPG_474"/>
<dbReference type="FunFam" id="1.10.8.60:FF:000014">
    <property type="entry name" value="DNA-binding transcriptional regulator NtrC"/>
    <property type="match status" value="1"/>
</dbReference>
<sequence>MICDRIGRGKCCAEADLTFLSNMGDLLNEMEDPKDALEGILKNLCGFLKAFVGMITLHDRLSGMLMTSVSYGLTAEEKMKAIYQTGEGIIGRVAATRKPAIISDISKDSVFLNRTGIVSTERPMAFLCVPVINKNELVGTLSIHKVNDRGMDFSYEEKILTIIGSLIGKHISVRRRHIEELEELRRENQLLQSQSIEKPFRPDNMVGNSALMRELYGLVKRVAPTNSTVIIRGESGVGKELIAEAIHKASSRIKKPFVRVNCSALPENLIESELFGYEKGAFTGAERQHSGRFELADGGTIFLDEIADIPFSVQVKLLRILQQRQFERIGGTHTIQTDVRIVTATNRNLEEMLQNNTFREDLYYRIHVFPIYVPALRERRADITILTDHFIQKINKQNQTNVKRITSGALDMLMMYSWPGNVRELENVIERAMILTTDDVIHSYNLPPSLQTGVSSDTVKVGRLDLVLGKVERQMIMDTLIANRGNVAKSAFQLGISERVMGLRIKRYNINVLNYKHLSKL</sequence>
<evidence type="ECO:0000313" key="9">
    <source>
        <dbReference type="Proteomes" id="UP000000723"/>
    </source>
</evidence>
<dbReference type="InterPro" id="IPR002078">
    <property type="entry name" value="Sigma_54_int"/>
</dbReference>
<name>B6YRB5_AZOPC</name>
<keyword evidence="3" id="KW-0805">Transcription regulation</keyword>
<evidence type="ECO:0000256" key="3">
    <source>
        <dbReference type="ARBA" id="ARBA00023015"/>
    </source>
</evidence>
<dbReference type="SMART" id="SM00065">
    <property type="entry name" value="GAF"/>
    <property type="match status" value="1"/>
</dbReference>
<dbReference type="PANTHER" id="PTHR32071:SF57">
    <property type="entry name" value="C4-DICARBOXYLATE TRANSPORT TRANSCRIPTIONAL REGULATORY PROTEIN DCTD"/>
    <property type="match status" value="1"/>
</dbReference>
<dbReference type="InterPro" id="IPR058031">
    <property type="entry name" value="AAA_lid_NorR"/>
</dbReference>
<evidence type="ECO:0000256" key="1">
    <source>
        <dbReference type="ARBA" id="ARBA00022741"/>
    </source>
</evidence>
<keyword evidence="5" id="KW-0010">Activator</keyword>
<dbReference type="InterPro" id="IPR009057">
    <property type="entry name" value="Homeodomain-like_sf"/>
</dbReference>
<reference evidence="9" key="1">
    <citation type="journal article" date="2008" name="Science">
        <title>Genome of an endosymbiont coupling N2 fixation to cellulolysis within RT protist cells in termite gut.</title>
        <authorList>
            <person name="Hongoh Y."/>
            <person name="Sharma V.K."/>
            <person name="Prakash T."/>
            <person name="Noda S."/>
            <person name="Toh H."/>
            <person name="Taylor T.D."/>
            <person name="Kudo T."/>
            <person name="Sakaki Y."/>
            <person name="Toyoda A."/>
            <person name="Hattori M."/>
            <person name="Ohkuma M."/>
        </authorList>
    </citation>
    <scope>NUCLEOTIDE SEQUENCE [LARGE SCALE GENOMIC DNA]</scope>
</reference>
<dbReference type="PROSITE" id="PS00675">
    <property type="entry name" value="SIGMA54_INTERACT_1"/>
    <property type="match status" value="1"/>
</dbReference>
<proteinExistence type="predicted"/>
<dbReference type="OrthoDB" id="9767722at2"/>
<dbReference type="Proteomes" id="UP000000723">
    <property type="component" value="Chromosome"/>
</dbReference>
<dbReference type="SUPFAM" id="SSF52540">
    <property type="entry name" value="P-loop containing nucleoside triphosphate hydrolases"/>
    <property type="match status" value="1"/>
</dbReference>
<evidence type="ECO:0000256" key="2">
    <source>
        <dbReference type="ARBA" id="ARBA00022840"/>
    </source>
</evidence>
<keyword evidence="1" id="KW-0547">Nucleotide-binding</keyword>
<dbReference type="Pfam" id="PF02954">
    <property type="entry name" value="HTH_8"/>
    <property type="match status" value="1"/>
</dbReference>
<dbReference type="Pfam" id="PF25601">
    <property type="entry name" value="AAA_lid_14"/>
    <property type="match status" value="1"/>
</dbReference>
<dbReference type="eggNOG" id="COG3605">
    <property type="taxonomic scope" value="Bacteria"/>
</dbReference>
<accession>B6YRB5</accession>
<keyword evidence="4" id="KW-0238">DNA-binding</keyword>
<dbReference type="GO" id="GO:0043565">
    <property type="term" value="F:sequence-specific DNA binding"/>
    <property type="evidence" value="ECO:0007669"/>
    <property type="project" value="InterPro"/>
</dbReference>
<dbReference type="InterPro" id="IPR027417">
    <property type="entry name" value="P-loop_NTPase"/>
</dbReference>
<dbReference type="PRINTS" id="PR01590">
    <property type="entry name" value="HTHFIS"/>
</dbReference>
<dbReference type="InterPro" id="IPR029016">
    <property type="entry name" value="GAF-like_dom_sf"/>
</dbReference>
<dbReference type="SMART" id="SM00382">
    <property type="entry name" value="AAA"/>
    <property type="match status" value="1"/>
</dbReference>
<dbReference type="Gene3D" id="1.10.10.60">
    <property type="entry name" value="Homeodomain-like"/>
    <property type="match status" value="1"/>
</dbReference>
<dbReference type="SUPFAM" id="SSF55781">
    <property type="entry name" value="GAF domain-like"/>
    <property type="match status" value="1"/>
</dbReference>
<feature type="domain" description="Sigma-54 factor interaction" evidence="7">
    <location>
        <begin position="205"/>
        <end position="434"/>
    </location>
</feature>
<dbReference type="GO" id="GO:0005524">
    <property type="term" value="F:ATP binding"/>
    <property type="evidence" value="ECO:0007669"/>
    <property type="project" value="UniProtKB-KW"/>
</dbReference>
<protein>
    <submittedName>
        <fullName evidence="8">Nif-specific regulatory protein</fullName>
    </submittedName>
</protein>
<dbReference type="InterPro" id="IPR003593">
    <property type="entry name" value="AAA+_ATPase"/>
</dbReference>